<comment type="caution">
    <text evidence="1">The sequence shown here is derived from an EMBL/GenBank/DDBJ whole genome shotgun (WGS) entry which is preliminary data.</text>
</comment>
<sequence>MTYRLPNLDQCLVRYNKSRGATLTRARPHLVWPPGAPLGTAGRLASHRALCRARQALRVFRLLLYAADQRHETTTVSVQHHVPVEIFVVYKVA</sequence>
<gene>
    <name evidence="1" type="ORF">E2C01_000871</name>
</gene>
<accession>A0A5B7CHR7</accession>
<evidence type="ECO:0000313" key="2">
    <source>
        <dbReference type="Proteomes" id="UP000324222"/>
    </source>
</evidence>
<keyword evidence="2" id="KW-1185">Reference proteome</keyword>
<reference evidence="1 2" key="1">
    <citation type="submission" date="2019-05" db="EMBL/GenBank/DDBJ databases">
        <title>Another draft genome of Portunus trituberculatus and its Hox gene families provides insights of decapod evolution.</title>
        <authorList>
            <person name="Jeong J.-H."/>
            <person name="Song I."/>
            <person name="Kim S."/>
            <person name="Choi T."/>
            <person name="Kim D."/>
            <person name="Ryu S."/>
            <person name="Kim W."/>
        </authorList>
    </citation>
    <scope>NUCLEOTIDE SEQUENCE [LARGE SCALE GENOMIC DNA]</scope>
    <source>
        <tissue evidence="1">Muscle</tissue>
    </source>
</reference>
<protein>
    <submittedName>
        <fullName evidence="1">Uncharacterized protein</fullName>
    </submittedName>
</protein>
<dbReference type="AlphaFoldDB" id="A0A5B7CHR7"/>
<proteinExistence type="predicted"/>
<evidence type="ECO:0000313" key="1">
    <source>
        <dbReference type="EMBL" id="MPC08291.1"/>
    </source>
</evidence>
<dbReference type="Proteomes" id="UP000324222">
    <property type="component" value="Unassembled WGS sequence"/>
</dbReference>
<name>A0A5B7CHR7_PORTR</name>
<organism evidence="1 2">
    <name type="scientific">Portunus trituberculatus</name>
    <name type="common">Swimming crab</name>
    <name type="synonym">Neptunus trituberculatus</name>
    <dbReference type="NCBI Taxonomy" id="210409"/>
    <lineage>
        <taxon>Eukaryota</taxon>
        <taxon>Metazoa</taxon>
        <taxon>Ecdysozoa</taxon>
        <taxon>Arthropoda</taxon>
        <taxon>Crustacea</taxon>
        <taxon>Multicrustacea</taxon>
        <taxon>Malacostraca</taxon>
        <taxon>Eumalacostraca</taxon>
        <taxon>Eucarida</taxon>
        <taxon>Decapoda</taxon>
        <taxon>Pleocyemata</taxon>
        <taxon>Brachyura</taxon>
        <taxon>Eubrachyura</taxon>
        <taxon>Portunoidea</taxon>
        <taxon>Portunidae</taxon>
        <taxon>Portuninae</taxon>
        <taxon>Portunus</taxon>
    </lineage>
</organism>
<dbReference type="EMBL" id="VSRR010000024">
    <property type="protein sequence ID" value="MPC08291.1"/>
    <property type="molecule type" value="Genomic_DNA"/>
</dbReference>